<evidence type="ECO:0000259" key="6">
    <source>
        <dbReference type="PROSITE" id="PS50887"/>
    </source>
</evidence>
<dbReference type="InterPro" id="IPR000160">
    <property type="entry name" value="GGDEF_dom"/>
</dbReference>
<comment type="caution">
    <text evidence="7">The sequence shown here is derived from an EMBL/GenBank/DDBJ whole genome shotgun (WGS) entry which is preliminary data.</text>
</comment>
<keyword evidence="4" id="KW-1133">Transmembrane helix</keyword>
<comment type="cofactor">
    <cofactor evidence="1">
        <name>Mg(2+)</name>
        <dbReference type="ChEBI" id="CHEBI:18420"/>
    </cofactor>
</comment>
<dbReference type="AlphaFoldDB" id="A0A831WCL5"/>
<proteinExistence type="predicted"/>
<dbReference type="PANTHER" id="PTHR45138:SF9">
    <property type="entry name" value="DIGUANYLATE CYCLASE DGCM-RELATED"/>
    <property type="match status" value="1"/>
</dbReference>
<evidence type="ECO:0000256" key="2">
    <source>
        <dbReference type="ARBA" id="ARBA00012528"/>
    </source>
</evidence>
<sequence>MNLRAAWLLFFLLWMQASIADSHQQLPLSYAPLNSAFEPQQAAGLDFHRYISGFRLPFAQNPHGIVLRMEMPALAESPGVYNLVLHPQYLAEATLWLKQQGDPRWISEKRGRLLPGKPSYYSPQTLVYELPKKLDDSSFLYLVVRDRGVPKPVSINLVNCKTFLESDVSISRYTLVLYAVVVVLAVVNLVFFAYIRELPFLYYSIYMLLAVLALIWQDGWIGEMLYLPDTVIVNRWLHFFSMLPAVFFYQFYRSFLGLDRKTLGGKLMLGFQFGFVIILVLSQADSYWSDTYMRNLWVMLFNGLLALGALAIFVLTLRYWIMGVKTAGYLFIANLLLIVATLVRIYYAFTFSLENAYWQTHAFEIALAVDALILTLALASRTLSALKERDQAKVDLVRADTAYQREQLLADFVRKLQSVITDDENVDVSREMDGLFFESINRIIHVVEVMVLTMNGGKAQYRCLGRNKVMGRLFMQVFNQQMPQFMKDCRSGLITRRNIRGFPDARERYQYLLVPVKTREEMDFCLLLLIPQEQYLDRDMVSGLREFVEKAVHARMDAENMEQLHYSARYDDLTGVLNRASMESRVARLLTQCAEGGKGLALAFVDVDHFKELNDGMGHDFGDLCLKMLCRIMQQVLPKGGQIGRFGGDEFLVLFPGLDYREASQLMEKLNPALAVASKREKTVLSVSIGIADCLSGQRITMAELFKQADMSLYAAKAAGRAQVGPRVAKAKTGK</sequence>
<feature type="transmembrane region" description="Helical" evidence="4">
    <location>
        <begin position="175"/>
        <end position="195"/>
    </location>
</feature>
<dbReference type="CDD" id="cd01949">
    <property type="entry name" value="GGDEF"/>
    <property type="match status" value="1"/>
</dbReference>
<dbReference type="InterPro" id="IPR050469">
    <property type="entry name" value="Diguanylate_Cyclase"/>
</dbReference>
<feature type="transmembrane region" description="Helical" evidence="4">
    <location>
        <begin position="236"/>
        <end position="255"/>
    </location>
</feature>
<dbReference type="Gene3D" id="3.30.70.270">
    <property type="match status" value="1"/>
</dbReference>
<keyword evidence="4" id="KW-0472">Membrane</keyword>
<feature type="transmembrane region" description="Helical" evidence="4">
    <location>
        <begin position="200"/>
        <end position="216"/>
    </location>
</feature>
<dbReference type="InterPro" id="IPR029787">
    <property type="entry name" value="Nucleotide_cyclase"/>
</dbReference>
<dbReference type="GO" id="GO:0043709">
    <property type="term" value="P:cell adhesion involved in single-species biofilm formation"/>
    <property type="evidence" value="ECO:0007669"/>
    <property type="project" value="TreeGrafter"/>
</dbReference>
<evidence type="ECO:0000256" key="1">
    <source>
        <dbReference type="ARBA" id="ARBA00001946"/>
    </source>
</evidence>
<keyword evidence="5" id="KW-0732">Signal</keyword>
<evidence type="ECO:0000256" key="4">
    <source>
        <dbReference type="SAM" id="Phobius"/>
    </source>
</evidence>
<feature type="transmembrane region" description="Helical" evidence="4">
    <location>
        <begin position="267"/>
        <end position="284"/>
    </location>
</feature>
<dbReference type="FunFam" id="3.30.70.270:FF:000001">
    <property type="entry name" value="Diguanylate cyclase domain protein"/>
    <property type="match status" value="1"/>
</dbReference>
<feature type="domain" description="GGDEF" evidence="6">
    <location>
        <begin position="598"/>
        <end position="729"/>
    </location>
</feature>
<dbReference type="NCBIfam" id="TIGR00254">
    <property type="entry name" value="GGDEF"/>
    <property type="match status" value="1"/>
</dbReference>
<dbReference type="PANTHER" id="PTHR45138">
    <property type="entry name" value="REGULATORY COMPONENTS OF SENSORY TRANSDUCTION SYSTEM"/>
    <property type="match status" value="1"/>
</dbReference>
<gene>
    <name evidence="7" type="ORF">ENJ12_12895</name>
</gene>
<keyword evidence="4" id="KW-0812">Transmembrane</keyword>
<evidence type="ECO:0000256" key="3">
    <source>
        <dbReference type="ARBA" id="ARBA00034247"/>
    </source>
</evidence>
<evidence type="ECO:0000313" key="7">
    <source>
        <dbReference type="EMBL" id="HEC07745.1"/>
    </source>
</evidence>
<dbReference type="Proteomes" id="UP000886339">
    <property type="component" value="Unassembled WGS sequence"/>
</dbReference>
<feature type="signal peptide" evidence="5">
    <location>
        <begin position="1"/>
        <end position="20"/>
    </location>
</feature>
<dbReference type="Pfam" id="PF00990">
    <property type="entry name" value="GGDEF"/>
    <property type="match status" value="1"/>
</dbReference>
<protein>
    <recommendedName>
        <fullName evidence="2">diguanylate cyclase</fullName>
        <ecNumber evidence="2">2.7.7.65</ecNumber>
    </recommendedName>
</protein>
<name>A0A831WCL5_9GAMM</name>
<dbReference type="Pfam" id="PF07695">
    <property type="entry name" value="7TMR-DISM_7TM"/>
    <property type="match status" value="1"/>
</dbReference>
<dbReference type="InterPro" id="IPR043128">
    <property type="entry name" value="Rev_trsase/Diguanyl_cyclase"/>
</dbReference>
<dbReference type="PROSITE" id="PS50887">
    <property type="entry name" value="GGDEF"/>
    <property type="match status" value="1"/>
</dbReference>
<dbReference type="GO" id="GO:0052621">
    <property type="term" value="F:diguanylate cyclase activity"/>
    <property type="evidence" value="ECO:0007669"/>
    <property type="project" value="UniProtKB-EC"/>
</dbReference>
<organism evidence="7">
    <name type="scientific">Thiolapillus brandeum</name>
    <dbReference type="NCBI Taxonomy" id="1076588"/>
    <lineage>
        <taxon>Bacteria</taxon>
        <taxon>Pseudomonadati</taxon>
        <taxon>Pseudomonadota</taxon>
        <taxon>Gammaproteobacteria</taxon>
        <taxon>Chromatiales</taxon>
        <taxon>Sedimenticolaceae</taxon>
        <taxon>Thiolapillus</taxon>
    </lineage>
</organism>
<feature type="transmembrane region" description="Helical" evidence="4">
    <location>
        <begin position="329"/>
        <end position="349"/>
    </location>
</feature>
<dbReference type="InterPro" id="IPR011623">
    <property type="entry name" value="7TMR_DISM_rcpt_extracell_dom1"/>
</dbReference>
<dbReference type="GO" id="GO:0005886">
    <property type="term" value="C:plasma membrane"/>
    <property type="evidence" value="ECO:0007669"/>
    <property type="project" value="TreeGrafter"/>
</dbReference>
<dbReference type="SUPFAM" id="SSF55073">
    <property type="entry name" value="Nucleotide cyclase"/>
    <property type="match status" value="1"/>
</dbReference>
<dbReference type="SMART" id="SM00267">
    <property type="entry name" value="GGDEF"/>
    <property type="match status" value="1"/>
</dbReference>
<comment type="catalytic activity">
    <reaction evidence="3">
        <text>2 GTP = 3',3'-c-di-GMP + 2 diphosphate</text>
        <dbReference type="Rhea" id="RHEA:24898"/>
        <dbReference type="ChEBI" id="CHEBI:33019"/>
        <dbReference type="ChEBI" id="CHEBI:37565"/>
        <dbReference type="ChEBI" id="CHEBI:58805"/>
        <dbReference type="EC" id="2.7.7.65"/>
    </reaction>
</comment>
<evidence type="ECO:0000256" key="5">
    <source>
        <dbReference type="SAM" id="SignalP"/>
    </source>
</evidence>
<dbReference type="EMBL" id="DRLF01000447">
    <property type="protein sequence ID" value="HEC07745.1"/>
    <property type="molecule type" value="Genomic_DNA"/>
</dbReference>
<dbReference type="GO" id="GO:1902201">
    <property type="term" value="P:negative regulation of bacterial-type flagellum-dependent cell motility"/>
    <property type="evidence" value="ECO:0007669"/>
    <property type="project" value="TreeGrafter"/>
</dbReference>
<reference evidence="7" key="1">
    <citation type="journal article" date="2020" name="mSystems">
        <title>Genome- and Community-Level Interaction Insights into Carbon Utilization and Element Cycling Functions of Hydrothermarchaeota in Hydrothermal Sediment.</title>
        <authorList>
            <person name="Zhou Z."/>
            <person name="Liu Y."/>
            <person name="Xu W."/>
            <person name="Pan J."/>
            <person name="Luo Z.H."/>
            <person name="Li M."/>
        </authorList>
    </citation>
    <scope>NUCLEOTIDE SEQUENCE [LARGE SCALE GENOMIC DNA]</scope>
    <source>
        <strain evidence="7">HyVt-458</strain>
    </source>
</reference>
<accession>A0A831WCL5</accession>
<feature type="chain" id="PRO_5032672550" description="diguanylate cyclase" evidence="5">
    <location>
        <begin position="21"/>
        <end position="735"/>
    </location>
</feature>
<feature type="transmembrane region" description="Helical" evidence="4">
    <location>
        <begin position="296"/>
        <end position="317"/>
    </location>
</feature>
<dbReference type="EC" id="2.7.7.65" evidence="2"/>